<dbReference type="GO" id="GO:0005912">
    <property type="term" value="C:adherens junction"/>
    <property type="evidence" value="ECO:0007669"/>
    <property type="project" value="TreeGrafter"/>
</dbReference>
<sequence length="140" mass="16124">MTEVPLTCVACGNVTLCPEFVYDTLGRVYHPEHFTCSVCGKNIAAGFDYFIGNNNSILCDICYTLKLAPKCFTCKQPLGEWIVEAAGKQFHEKCFSCYACKKLLRTSKILVYNGNVYCHEDYWTLRRGSPFRKLWCYLWK</sequence>
<protein>
    <submittedName>
        <fullName evidence="6">LIM domain containing protein</fullName>
    </submittedName>
</protein>
<dbReference type="EMBL" id="HG806197">
    <property type="protein sequence ID" value="CDW57667.1"/>
    <property type="molecule type" value="Genomic_DNA"/>
</dbReference>
<evidence type="ECO:0000259" key="5">
    <source>
        <dbReference type="PROSITE" id="PS50023"/>
    </source>
</evidence>
<dbReference type="Pfam" id="PF00412">
    <property type="entry name" value="LIM"/>
    <property type="match status" value="2"/>
</dbReference>
<dbReference type="GO" id="GO:0007507">
    <property type="term" value="P:heart development"/>
    <property type="evidence" value="ECO:0007669"/>
    <property type="project" value="TreeGrafter"/>
</dbReference>
<evidence type="ECO:0000313" key="7">
    <source>
        <dbReference type="Proteomes" id="UP000030665"/>
    </source>
</evidence>
<keyword evidence="3 4" id="KW-0440">LIM domain</keyword>
<keyword evidence="1 4" id="KW-0479">Metal-binding</keyword>
<evidence type="ECO:0000313" key="6">
    <source>
        <dbReference type="EMBL" id="CDW57667.1"/>
    </source>
</evidence>
<reference evidence="6" key="2">
    <citation type="submission" date="2014-03" db="EMBL/GenBank/DDBJ databases">
        <title>The whipworm genome and dual-species transcriptomics of an intimate host-pathogen interaction.</title>
        <authorList>
            <person name="Foth B.J."/>
            <person name="Tsai I.J."/>
            <person name="Reid A.J."/>
            <person name="Bancroft A.J."/>
            <person name="Nichol S."/>
            <person name="Tracey A."/>
            <person name="Holroyd N."/>
            <person name="Cotton J.A."/>
            <person name="Stanley E.J."/>
            <person name="Zarowiecki M."/>
            <person name="Liu J.Z."/>
            <person name="Huckvale T."/>
            <person name="Cooper P.J."/>
            <person name="Grencis R.K."/>
            <person name="Berriman M."/>
        </authorList>
    </citation>
    <scope>NUCLEOTIDE SEQUENCE [LARGE SCALE GENOMIC DNA]</scope>
</reference>
<dbReference type="InterPro" id="IPR001781">
    <property type="entry name" value="Znf_LIM"/>
</dbReference>
<gene>
    <name evidence="6" type="ORF">TTRE_0000596001</name>
</gene>
<keyword evidence="7" id="KW-1185">Reference proteome</keyword>
<dbReference type="GO" id="GO:0003779">
    <property type="term" value="F:actin binding"/>
    <property type="evidence" value="ECO:0007669"/>
    <property type="project" value="TreeGrafter"/>
</dbReference>
<dbReference type="OrthoDB" id="1112565at2759"/>
<keyword evidence="2 4" id="KW-0862">Zinc</keyword>
<dbReference type="AlphaFoldDB" id="A0A077ZBC9"/>
<accession>A0A077ZBC9</accession>
<dbReference type="PROSITE" id="PS50023">
    <property type="entry name" value="LIM_DOMAIN_2"/>
    <property type="match status" value="2"/>
</dbReference>
<dbReference type="GO" id="GO:0001725">
    <property type="term" value="C:stress fiber"/>
    <property type="evidence" value="ECO:0007669"/>
    <property type="project" value="TreeGrafter"/>
</dbReference>
<dbReference type="GO" id="GO:0046872">
    <property type="term" value="F:metal ion binding"/>
    <property type="evidence" value="ECO:0007669"/>
    <property type="project" value="UniProtKB-KW"/>
</dbReference>
<evidence type="ECO:0000256" key="2">
    <source>
        <dbReference type="ARBA" id="ARBA00022833"/>
    </source>
</evidence>
<dbReference type="GO" id="GO:0061061">
    <property type="term" value="P:muscle structure development"/>
    <property type="evidence" value="ECO:0007669"/>
    <property type="project" value="TreeGrafter"/>
</dbReference>
<organism evidence="6 7">
    <name type="scientific">Trichuris trichiura</name>
    <name type="common">Whipworm</name>
    <name type="synonym">Trichocephalus trichiurus</name>
    <dbReference type="NCBI Taxonomy" id="36087"/>
    <lineage>
        <taxon>Eukaryota</taxon>
        <taxon>Metazoa</taxon>
        <taxon>Ecdysozoa</taxon>
        <taxon>Nematoda</taxon>
        <taxon>Enoplea</taxon>
        <taxon>Dorylaimia</taxon>
        <taxon>Trichinellida</taxon>
        <taxon>Trichuridae</taxon>
        <taxon>Trichuris</taxon>
    </lineage>
</organism>
<name>A0A077ZBC9_TRITR</name>
<reference evidence="6" key="1">
    <citation type="submission" date="2014-01" db="EMBL/GenBank/DDBJ databases">
        <authorList>
            <person name="Aslett M."/>
        </authorList>
    </citation>
    <scope>NUCLEOTIDE SEQUENCE</scope>
</reference>
<dbReference type="PROSITE" id="PS00478">
    <property type="entry name" value="LIM_DOMAIN_1"/>
    <property type="match status" value="2"/>
</dbReference>
<dbReference type="PANTHER" id="PTHR24214:SF34">
    <property type="entry name" value="PRICKLE-LIKE PROTEIN 4"/>
    <property type="match status" value="1"/>
</dbReference>
<feature type="domain" description="LIM zinc-binding" evidence="5">
    <location>
        <begin position="69"/>
        <end position="128"/>
    </location>
</feature>
<evidence type="ECO:0000256" key="4">
    <source>
        <dbReference type="PROSITE-ProRule" id="PRU00125"/>
    </source>
</evidence>
<dbReference type="PANTHER" id="PTHR24214">
    <property type="entry name" value="PDZ AND LIM DOMAIN PROTEIN ZASP"/>
    <property type="match status" value="1"/>
</dbReference>
<dbReference type="GO" id="GO:0031941">
    <property type="term" value="C:filamentous actin"/>
    <property type="evidence" value="ECO:0007669"/>
    <property type="project" value="TreeGrafter"/>
</dbReference>
<evidence type="ECO:0000256" key="1">
    <source>
        <dbReference type="ARBA" id="ARBA00022723"/>
    </source>
</evidence>
<feature type="domain" description="LIM zinc-binding" evidence="5">
    <location>
        <begin position="6"/>
        <end position="68"/>
    </location>
</feature>
<dbReference type="Proteomes" id="UP000030665">
    <property type="component" value="Unassembled WGS sequence"/>
</dbReference>
<dbReference type="CDD" id="cd08368">
    <property type="entry name" value="LIM"/>
    <property type="match status" value="2"/>
</dbReference>
<dbReference type="GO" id="GO:0030036">
    <property type="term" value="P:actin cytoskeleton organization"/>
    <property type="evidence" value="ECO:0007669"/>
    <property type="project" value="TreeGrafter"/>
</dbReference>
<dbReference type="GO" id="GO:0051371">
    <property type="term" value="F:muscle alpha-actinin binding"/>
    <property type="evidence" value="ECO:0007669"/>
    <property type="project" value="TreeGrafter"/>
</dbReference>
<dbReference type="SUPFAM" id="SSF57716">
    <property type="entry name" value="Glucocorticoid receptor-like (DNA-binding domain)"/>
    <property type="match status" value="2"/>
</dbReference>
<dbReference type="InterPro" id="IPR050604">
    <property type="entry name" value="PDZ-LIM_domain"/>
</dbReference>
<dbReference type="STRING" id="36087.A0A077ZBC9"/>
<evidence type="ECO:0000256" key="3">
    <source>
        <dbReference type="ARBA" id="ARBA00023038"/>
    </source>
</evidence>
<proteinExistence type="predicted"/>
<dbReference type="SMART" id="SM00132">
    <property type="entry name" value="LIM"/>
    <property type="match status" value="2"/>
</dbReference>
<dbReference type="GO" id="GO:0030018">
    <property type="term" value="C:Z disc"/>
    <property type="evidence" value="ECO:0007669"/>
    <property type="project" value="TreeGrafter"/>
</dbReference>
<dbReference type="Gene3D" id="2.10.110.10">
    <property type="entry name" value="Cysteine Rich Protein"/>
    <property type="match status" value="2"/>
</dbReference>